<dbReference type="PROSITE" id="PS00061">
    <property type="entry name" value="ADH_SHORT"/>
    <property type="match status" value="1"/>
</dbReference>
<protein>
    <submittedName>
        <fullName evidence="2">Glucose 1-dehydrogenase</fullName>
        <ecNumber evidence="2">1.1.1.47</ecNumber>
    </submittedName>
</protein>
<dbReference type="InterPro" id="IPR020904">
    <property type="entry name" value="Sc_DH/Rdtase_CS"/>
</dbReference>
<dbReference type="PRINTS" id="PR00081">
    <property type="entry name" value="GDHRDH"/>
</dbReference>
<gene>
    <name evidence="2" type="ORF">EVJ47_02650</name>
</gene>
<dbReference type="PANTHER" id="PTHR42879">
    <property type="entry name" value="3-OXOACYL-(ACYL-CARRIER-PROTEIN) REDUCTASE"/>
    <property type="match status" value="1"/>
</dbReference>
<dbReference type="NCBIfam" id="NF005559">
    <property type="entry name" value="PRK07231.1"/>
    <property type="match status" value="1"/>
</dbReference>
<dbReference type="PANTHER" id="PTHR42879:SF2">
    <property type="entry name" value="3-OXOACYL-[ACYL-CARRIER-PROTEIN] REDUCTASE FABG"/>
    <property type="match status" value="1"/>
</dbReference>
<dbReference type="EMBL" id="SGBD01000001">
    <property type="protein sequence ID" value="RZD15186.1"/>
    <property type="molecule type" value="Genomic_DNA"/>
</dbReference>
<dbReference type="SUPFAM" id="SSF51735">
    <property type="entry name" value="NAD(P)-binding Rossmann-fold domains"/>
    <property type="match status" value="1"/>
</dbReference>
<dbReference type="AlphaFoldDB" id="A0A519BD49"/>
<dbReference type="InterPro" id="IPR050259">
    <property type="entry name" value="SDR"/>
</dbReference>
<dbReference type="PRINTS" id="PR00080">
    <property type="entry name" value="SDRFAMILY"/>
</dbReference>
<comment type="caution">
    <text evidence="2">The sequence shown here is derived from an EMBL/GenBank/DDBJ whole genome shotgun (WGS) entry which is preliminary data.</text>
</comment>
<dbReference type="GO" id="GO:0032787">
    <property type="term" value="P:monocarboxylic acid metabolic process"/>
    <property type="evidence" value="ECO:0007669"/>
    <property type="project" value="UniProtKB-ARBA"/>
</dbReference>
<dbReference type="FunFam" id="3.40.50.720:FF:000084">
    <property type="entry name" value="Short-chain dehydrogenase reductase"/>
    <property type="match status" value="1"/>
</dbReference>
<dbReference type="InterPro" id="IPR036291">
    <property type="entry name" value="NAD(P)-bd_dom_sf"/>
</dbReference>
<dbReference type="GO" id="GO:0047936">
    <property type="term" value="F:glucose 1-dehydrogenase [NAD(P)+] activity"/>
    <property type="evidence" value="ECO:0007669"/>
    <property type="project" value="UniProtKB-EC"/>
</dbReference>
<proteinExistence type="inferred from homology"/>
<sequence length="261" mass="27981">MMNINLKGKRALITGASSGLGEVIAKEFAADGAMIGLNYHSEAEAAGEIASEIKKTGGDVLTLQSDVSDAGSVEAMMNAFIKEWGGIDILVNNAGIDGTRSLVWESDIAEWEKVVKINLFGPFYCSREALKYMVIQKRGVILNITSVHENIPWSGYSGYTAAKAGLSMLTKTMAQEVGSLGIRIMSLAPGAIKTPINQNVWDNPETLNNLLKKIPLGRMGECEEVARVAAFLVSDYASYVTGSTIFVDGAMIDYSNFTHGG</sequence>
<dbReference type="InterPro" id="IPR002347">
    <property type="entry name" value="SDR_fam"/>
</dbReference>
<organism evidence="2 3">
    <name type="scientific">Candidatus Acidulodesulfobacterium ferriphilum</name>
    <dbReference type="NCBI Taxonomy" id="2597223"/>
    <lineage>
        <taxon>Bacteria</taxon>
        <taxon>Deltaproteobacteria</taxon>
        <taxon>Candidatus Acidulodesulfobacterales</taxon>
        <taxon>Candidatus Acidulodesulfobacterium</taxon>
    </lineage>
</organism>
<evidence type="ECO:0000313" key="3">
    <source>
        <dbReference type="Proteomes" id="UP000320813"/>
    </source>
</evidence>
<reference evidence="2 3" key="1">
    <citation type="submission" date="2019-01" db="EMBL/GenBank/DDBJ databases">
        <title>Insights into ecological role of a new deltaproteobacterial order Candidatus Sinidesulfobacterales (Sva0485) by metagenomics and metatranscriptomics.</title>
        <authorList>
            <person name="Tan S."/>
            <person name="Liu J."/>
            <person name="Fang Y."/>
            <person name="Hedlund B.P."/>
            <person name="Lian Z.H."/>
            <person name="Huang L.Y."/>
            <person name="Li J.T."/>
            <person name="Huang L.N."/>
            <person name="Li W.J."/>
            <person name="Jiang H.C."/>
            <person name="Dong H.L."/>
            <person name="Shu W.S."/>
        </authorList>
    </citation>
    <scope>NUCLEOTIDE SEQUENCE [LARGE SCALE GENOMIC DNA]</scope>
    <source>
        <strain evidence="2">AP3</strain>
    </source>
</reference>
<name>A0A519BD49_9DELT</name>
<comment type="similarity">
    <text evidence="1">Belongs to the short-chain dehydrogenases/reductases (SDR) family.</text>
</comment>
<dbReference type="Pfam" id="PF13561">
    <property type="entry name" value="adh_short_C2"/>
    <property type="match status" value="1"/>
</dbReference>
<dbReference type="EC" id="1.1.1.47" evidence="2"/>
<dbReference type="Gene3D" id="3.40.50.720">
    <property type="entry name" value="NAD(P)-binding Rossmann-like Domain"/>
    <property type="match status" value="1"/>
</dbReference>
<evidence type="ECO:0000256" key="1">
    <source>
        <dbReference type="ARBA" id="ARBA00006484"/>
    </source>
</evidence>
<accession>A0A519BD49</accession>
<keyword evidence="2" id="KW-0560">Oxidoreductase</keyword>
<evidence type="ECO:0000313" key="2">
    <source>
        <dbReference type="EMBL" id="RZD15186.1"/>
    </source>
</evidence>
<dbReference type="Proteomes" id="UP000320813">
    <property type="component" value="Unassembled WGS sequence"/>
</dbReference>